<feature type="signal peptide" evidence="2">
    <location>
        <begin position="1"/>
        <end position="24"/>
    </location>
</feature>
<dbReference type="InterPro" id="IPR035986">
    <property type="entry name" value="PKD_dom_sf"/>
</dbReference>
<comment type="caution">
    <text evidence="5">The sequence shown here is derived from an EMBL/GenBank/DDBJ whole genome shotgun (WGS) entry which is preliminary data.</text>
</comment>
<sequence>MKRKNSFFTLLIVACVVFSSLWFPTEVPVKAVGGGKRDDLVKSVSFYKSNGNNVSPKEDYNENLDYFIDISFAGNSFQVGDYFDVTLSKDALLYTGETYDLTIDVDPTSAVKQEVVGEVSVNQNGGVPTLHFAFTENSDDYFVKDFTGNFKIQLMPLQGGKNSISLNYNGATQNFKNINSSTVELNVNVMGEWPPLGTSNISRVSGDLYRAQQVYEKPKSKVNYETEILVSYPLFEEKIPLGNVQNVRVEIWDETRGIYRPAITGVEYGTITYDVGTPFIGGPSYKMNCTIPFIGISSKTRVTFDINTNIDGKSGSTDPYLIGLSSVTAATKSVQFYPIDNAESNLKVNQYGKVTTSFEDENGAAITFDDYSEAAFAGELNEDGEYEIDGKFLYNSTQSVDKHAFDEILEDEKYKLVDVSSENQLTETEDNLNIQIKLGYENDVLYKIKKLQKPVIQALPEIEYSKTVIKTKEEFLGDVEATTDIPAVIDCDLKDVEWGVPGDYPVVITAVNEDNQEADPVTVMVHILKNPAPVISVDPEITYKKTVTKTDDELLTDVNARTNDGSVITSDIDDKVKWGVPGDYEVTLNAMNEDGVAAESKTFTVHILKSPAPIIAVDPEITYLKSTTKTEPELLADVHAQTNDGSPIVSDMLTEVKWGVPGEYPVTLNSMNEDGVAAESKTFIVKILKDPAPIITVDPEITYDSKTKKEVAELLAEVHAQTNDGSAITSDAESQVKWGVPGEYPVTLNSMNEDSVAAESKTFIVKILKNPAPVITVDPEITYDSKTKKEVAELLSEVHAQTNDGSAITSDAESQVKWGVPGDYLVTLNAVNEHEIAAEPVSFTVHIVEAKEKPVPKDKPENKLTVNEKKLPQTGDKNSEGVLGFSALCLGLWLFFRNGRLK</sequence>
<dbReference type="InterPro" id="IPR044056">
    <property type="entry name" value="InlI_Ig-like"/>
</dbReference>
<keyword evidence="2" id="KW-0732">Signal</keyword>
<dbReference type="Pfam" id="PF18981">
    <property type="entry name" value="InlK_D3"/>
    <property type="match status" value="5"/>
</dbReference>
<evidence type="ECO:0000313" key="6">
    <source>
        <dbReference type="Proteomes" id="UP000523362"/>
    </source>
</evidence>
<feature type="domain" description="Internalin I Ig-like" evidence="4">
    <location>
        <begin position="533"/>
        <end position="607"/>
    </location>
</feature>
<evidence type="ECO:0000259" key="3">
    <source>
        <dbReference type="Pfam" id="PF17961"/>
    </source>
</evidence>
<dbReference type="InterPro" id="IPR011252">
    <property type="entry name" value="Fibrogen-bd_dom1"/>
</dbReference>
<evidence type="ECO:0000256" key="1">
    <source>
        <dbReference type="SAM" id="MobiDB-lite"/>
    </source>
</evidence>
<dbReference type="Pfam" id="PF17961">
    <property type="entry name" value="Big_8"/>
    <property type="match status" value="1"/>
</dbReference>
<feature type="domain" description="Internalin I Ig-like" evidence="4">
    <location>
        <begin position="773"/>
        <end position="847"/>
    </location>
</feature>
<proteinExistence type="predicted"/>
<feature type="domain" description="Internalin I Ig-like" evidence="4">
    <location>
        <begin position="613"/>
        <end position="687"/>
    </location>
</feature>
<organism evidence="5 6">
    <name type="scientific">Listeria seeligeri</name>
    <dbReference type="NCBI Taxonomy" id="1640"/>
    <lineage>
        <taxon>Bacteria</taxon>
        <taxon>Bacillati</taxon>
        <taxon>Bacillota</taxon>
        <taxon>Bacilli</taxon>
        <taxon>Bacillales</taxon>
        <taxon>Listeriaceae</taxon>
        <taxon>Listeria</taxon>
    </lineage>
</organism>
<protein>
    <submittedName>
        <fullName evidence="5">LapB repeat-containing protein</fullName>
    </submittedName>
</protein>
<evidence type="ECO:0000256" key="2">
    <source>
        <dbReference type="SAM" id="SignalP"/>
    </source>
</evidence>
<feature type="domain" description="SDR-like Ig" evidence="3">
    <location>
        <begin position="59"/>
        <end position="153"/>
    </location>
</feature>
<reference evidence="5 6" key="1">
    <citation type="submission" date="2020-03" db="EMBL/GenBank/DDBJ databases">
        <title>Soil Listeria distribution.</title>
        <authorList>
            <person name="Liao J."/>
            <person name="Wiedmann M."/>
        </authorList>
    </citation>
    <scope>NUCLEOTIDE SEQUENCE [LARGE SCALE GENOMIC DNA]</scope>
    <source>
        <strain evidence="5 6">FSL L7-1560</strain>
    </source>
</reference>
<feature type="chain" id="PRO_5038668839" evidence="2">
    <location>
        <begin position="25"/>
        <end position="902"/>
    </location>
</feature>
<dbReference type="NCBIfam" id="NF033932">
    <property type="entry name" value="LapB_rpt_80"/>
    <property type="match status" value="4"/>
</dbReference>
<dbReference type="PROSITE" id="PS51257">
    <property type="entry name" value="PROKAR_LIPOPROTEIN"/>
    <property type="match status" value="1"/>
</dbReference>
<name>A0A7X1C6X3_LISSE</name>
<dbReference type="Proteomes" id="UP000523362">
    <property type="component" value="Unassembled WGS sequence"/>
</dbReference>
<dbReference type="AlphaFoldDB" id="A0A7X1C6X3"/>
<dbReference type="SUPFAM" id="SSF49299">
    <property type="entry name" value="PKD domain"/>
    <property type="match status" value="1"/>
</dbReference>
<dbReference type="Gene3D" id="2.60.40.1280">
    <property type="match status" value="1"/>
</dbReference>
<dbReference type="EMBL" id="JAARRG010000006">
    <property type="protein sequence ID" value="MBC1486574.1"/>
    <property type="molecule type" value="Genomic_DNA"/>
</dbReference>
<evidence type="ECO:0000313" key="5">
    <source>
        <dbReference type="EMBL" id="MBC1486574.1"/>
    </source>
</evidence>
<feature type="domain" description="Internalin I Ig-like" evidence="4">
    <location>
        <begin position="693"/>
        <end position="767"/>
    </location>
</feature>
<dbReference type="GO" id="GO:0007155">
    <property type="term" value="P:cell adhesion"/>
    <property type="evidence" value="ECO:0007669"/>
    <property type="project" value="InterPro"/>
</dbReference>
<feature type="region of interest" description="Disordered" evidence="1">
    <location>
        <begin position="854"/>
        <end position="875"/>
    </location>
</feature>
<evidence type="ECO:0000259" key="4">
    <source>
        <dbReference type="Pfam" id="PF18981"/>
    </source>
</evidence>
<gene>
    <name evidence="5" type="ORF">HB897_10070</name>
</gene>
<feature type="domain" description="Internalin I Ig-like" evidence="4">
    <location>
        <begin position="454"/>
        <end position="527"/>
    </location>
</feature>
<dbReference type="InterPro" id="IPR041171">
    <property type="entry name" value="SDR_Ig"/>
</dbReference>
<accession>A0A7X1C6X3</accession>
<feature type="compositionally biased region" description="Basic and acidic residues" evidence="1">
    <location>
        <begin position="854"/>
        <end position="871"/>
    </location>
</feature>
<dbReference type="InterPro" id="IPR013783">
    <property type="entry name" value="Ig-like_fold"/>
</dbReference>
<dbReference type="Gene3D" id="2.60.40.10">
    <property type="entry name" value="Immunoglobulins"/>
    <property type="match status" value="5"/>
</dbReference>